<dbReference type="InterPro" id="IPR000468">
    <property type="entry name" value="Barstar"/>
</dbReference>
<dbReference type="Pfam" id="PF01337">
    <property type="entry name" value="Barstar"/>
    <property type="match status" value="1"/>
</dbReference>
<protein>
    <recommendedName>
        <fullName evidence="2">Barstar (barnase inhibitor) domain-containing protein</fullName>
    </recommendedName>
</protein>
<name>A0ABP7PPB1_9ACTN</name>
<reference evidence="4" key="1">
    <citation type="journal article" date="2019" name="Int. J. Syst. Evol. Microbiol.">
        <title>The Global Catalogue of Microorganisms (GCM) 10K type strain sequencing project: providing services to taxonomists for standard genome sequencing and annotation.</title>
        <authorList>
            <consortium name="The Broad Institute Genomics Platform"/>
            <consortium name="The Broad Institute Genome Sequencing Center for Infectious Disease"/>
            <person name="Wu L."/>
            <person name="Ma J."/>
        </authorList>
    </citation>
    <scope>NUCLEOTIDE SEQUENCE [LARGE SCALE GENOMIC DNA]</scope>
    <source>
        <strain evidence="4">JCM 16923</strain>
    </source>
</reference>
<dbReference type="RefSeq" id="WP_344785548.1">
    <property type="nucleotide sequence ID" value="NZ_BAAAZW010000011.1"/>
</dbReference>
<evidence type="ECO:0000313" key="4">
    <source>
        <dbReference type="Proteomes" id="UP001418444"/>
    </source>
</evidence>
<accession>A0ABP7PPB1</accession>
<gene>
    <name evidence="3" type="ORF">GCM10022231_32340</name>
</gene>
<organism evidence="3 4">
    <name type="scientific">Gordonia caeni</name>
    <dbReference type="NCBI Taxonomy" id="1007097"/>
    <lineage>
        <taxon>Bacteria</taxon>
        <taxon>Bacillati</taxon>
        <taxon>Actinomycetota</taxon>
        <taxon>Actinomycetes</taxon>
        <taxon>Mycobacteriales</taxon>
        <taxon>Gordoniaceae</taxon>
        <taxon>Gordonia</taxon>
    </lineage>
</organism>
<evidence type="ECO:0000259" key="2">
    <source>
        <dbReference type="Pfam" id="PF01337"/>
    </source>
</evidence>
<comment type="caution">
    <text evidence="3">The sequence shown here is derived from an EMBL/GenBank/DDBJ whole genome shotgun (WGS) entry which is preliminary data.</text>
</comment>
<dbReference type="SUPFAM" id="SSF52038">
    <property type="entry name" value="Barstar-related"/>
    <property type="match status" value="1"/>
</dbReference>
<dbReference type="Gene3D" id="3.30.370.10">
    <property type="entry name" value="Barstar-like"/>
    <property type="match status" value="1"/>
</dbReference>
<keyword evidence="4" id="KW-1185">Reference proteome</keyword>
<evidence type="ECO:0000256" key="1">
    <source>
        <dbReference type="ARBA" id="ARBA00006845"/>
    </source>
</evidence>
<feature type="domain" description="Barstar (barnase inhibitor)" evidence="2">
    <location>
        <begin position="33"/>
        <end position="127"/>
    </location>
</feature>
<dbReference type="InterPro" id="IPR035905">
    <property type="entry name" value="Barstar-like_sf"/>
</dbReference>
<evidence type="ECO:0000313" key="3">
    <source>
        <dbReference type="EMBL" id="GAA3968788.1"/>
    </source>
</evidence>
<dbReference type="Proteomes" id="UP001418444">
    <property type="component" value="Unassembled WGS sequence"/>
</dbReference>
<sequence>MTTAAFLRNAARAGSPVGLCTSQVRTYGSEVVTRRIDGAAARTLDGLFAAFAAAWDFPPHFGGNKDAFDDCIRDLSPHLRTPTGAPATGYLTVVENAPQLLAAAHDRDFRWFATSLSFYRDSYRDDPDHPRGFTLVLVCPPAEADATRERWAEAGVRVVTVHDRRGF</sequence>
<comment type="similarity">
    <text evidence="1">Belongs to the barstar family.</text>
</comment>
<dbReference type="EMBL" id="BAAAZW010000011">
    <property type="protein sequence ID" value="GAA3968788.1"/>
    <property type="molecule type" value="Genomic_DNA"/>
</dbReference>
<proteinExistence type="inferred from homology"/>